<keyword evidence="2" id="KW-0966">Cell projection</keyword>
<evidence type="ECO:0000313" key="3">
    <source>
        <dbReference type="Proteomes" id="UP001220395"/>
    </source>
</evidence>
<dbReference type="RefSeq" id="WP_273688033.1">
    <property type="nucleotide sequence ID" value="NZ_CP117411.1"/>
</dbReference>
<dbReference type="Pfam" id="PF00691">
    <property type="entry name" value="OmpA"/>
    <property type="match status" value="1"/>
</dbReference>
<gene>
    <name evidence="2" type="ORF">PQ455_18835</name>
</gene>
<dbReference type="SUPFAM" id="SSF103088">
    <property type="entry name" value="OmpA-like"/>
    <property type="match status" value="1"/>
</dbReference>
<dbReference type="InterPro" id="IPR006665">
    <property type="entry name" value="OmpA-like"/>
</dbReference>
<reference evidence="2 3" key="1">
    <citation type="submission" date="2023-02" db="EMBL/GenBank/DDBJ databases">
        <title>Genome sequence of Sphingomonas naphthae.</title>
        <authorList>
            <person name="Kim S."/>
            <person name="Heo J."/>
            <person name="Kwon S.-W."/>
        </authorList>
    </citation>
    <scope>NUCLEOTIDE SEQUENCE [LARGE SCALE GENOMIC DNA]</scope>
    <source>
        <strain evidence="2 3">KACC 18716</strain>
    </source>
</reference>
<organism evidence="2 3">
    <name type="scientific">Sphingomonas naphthae</name>
    <dbReference type="NCBI Taxonomy" id="1813468"/>
    <lineage>
        <taxon>Bacteria</taxon>
        <taxon>Pseudomonadati</taxon>
        <taxon>Pseudomonadota</taxon>
        <taxon>Alphaproteobacteria</taxon>
        <taxon>Sphingomonadales</taxon>
        <taxon>Sphingomonadaceae</taxon>
        <taxon>Sphingomonas</taxon>
    </lineage>
</organism>
<dbReference type="EMBL" id="CP117411">
    <property type="protein sequence ID" value="WCT73637.1"/>
    <property type="molecule type" value="Genomic_DNA"/>
</dbReference>
<dbReference type="Gene3D" id="3.30.1330.60">
    <property type="entry name" value="OmpA-like domain"/>
    <property type="match status" value="1"/>
</dbReference>
<feature type="domain" description="OmpA-like" evidence="1">
    <location>
        <begin position="61"/>
        <end position="135"/>
    </location>
</feature>
<evidence type="ECO:0000313" key="2">
    <source>
        <dbReference type="EMBL" id="WCT73637.1"/>
    </source>
</evidence>
<dbReference type="InterPro" id="IPR036737">
    <property type="entry name" value="OmpA-like_sf"/>
</dbReference>
<sequence>MRARVRSRWALSFADLCLLLLGFLLILQAQTVDRRKLAEGLRDAFHGAGPPPAHSELAKALFAPNEALLLPAARNRLMAMGKAAAGAGHGLRLESRGADASGNRLDRWELAAARTAAVARALAAGGVDQRRIAVSIPDLGGAGGQRLLIAETPAAK</sequence>
<keyword evidence="3" id="KW-1185">Reference proteome</keyword>
<keyword evidence="2" id="KW-0282">Flagellum</keyword>
<protein>
    <submittedName>
        <fullName evidence="2">Flagellar motor protein</fullName>
    </submittedName>
</protein>
<evidence type="ECO:0000259" key="1">
    <source>
        <dbReference type="Pfam" id="PF00691"/>
    </source>
</evidence>
<name>A0ABY7TK82_9SPHN</name>
<accession>A0ABY7TK82</accession>
<proteinExistence type="predicted"/>
<dbReference type="Proteomes" id="UP001220395">
    <property type="component" value="Chromosome"/>
</dbReference>
<keyword evidence="2" id="KW-0969">Cilium</keyword>